<proteinExistence type="predicted"/>
<protein>
    <submittedName>
        <fullName evidence="1">Uncharacterized protein</fullName>
    </submittedName>
</protein>
<dbReference type="EMBL" id="SZYD01000011">
    <property type="protein sequence ID" value="KAD4887916.1"/>
    <property type="molecule type" value="Genomic_DNA"/>
</dbReference>
<sequence length="256" mass="29075">MLKSPTFSGFAIRDPPLEIFDELSIDNSPEWLLITLDGSHRTLNGQVEYQREELAYTDRVHDVLADMTKGAISRQEEMAAELAELHARTGHLHEHRNAATIVVQEHGARLGVVEIVMPPHFQTPRRQIPRRPRGQRLAQLIAQQMVAALPNLVTQLNSAAQNGHDENAHKAYKNNNKVYEINKEHDGNNKFKPLASKDWKQNGVGCFMDLQDLQNLPWKAWKILIRGYFGPGSPALSNEEKNSIYRKSGIWHDRAP</sequence>
<gene>
    <name evidence="1" type="ORF">E3N88_19988</name>
</gene>
<dbReference type="AlphaFoldDB" id="A0A5N6NFR3"/>
<organism evidence="1 2">
    <name type="scientific">Mikania micrantha</name>
    <name type="common">bitter vine</name>
    <dbReference type="NCBI Taxonomy" id="192012"/>
    <lineage>
        <taxon>Eukaryota</taxon>
        <taxon>Viridiplantae</taxon>
        <taxon>Streptophyta</taxon>
        <taxon>Embryophyta</taxon>
        <taxon>Tracheophyta</taxon>
        <taxon>Spermatophyta</taxon>
        <taxon>Magnoliopsida</taxon>
        <taxon>eudicotyledons</taxon>
        <taxon>Gunneridae</taxon>
        <taxon>Pentapetalae</taxon>
        <taxon>asterids</taxon>
        <taxon>campanulids</taxon>
        <taxon>Asterales</taxon>
        <taxon>Asteraceae</taxon>
        <taxon>Asteroideae</taxon>
        <taxon>Heliantheae alliance</taxon>
        <taxon>Eupatorieae</taxon>
        <taxon>Mikania</taxon>
    </lineage>
</organism>
<name>A0A5N6NFR3_9ASTR</name>
<keyword evidence="2" id="KW-1185">Reference proteome</keyword>
<accession>A0A5N6NFR3</accession>
<evidence type="ECO:0000313" key="2">
    <source>
        <dbReference type="Proteomes" id="UP000326396"/>
    </source>
</evidence>
<evidence type="ECO:0000313" key="1">
    <source>
        <dbReference type="EMBL" id="KAD4887916.1"/>
    </source>
</evidence>
<reference evidence="1 2" key="1">
    <citation type="submission" date="2019-05" db="EMBL/GenBank/DDBJ databases">
        <title>Mikania micrantha, genome provides insights into the molecular mechanism of rapid growth.</title>
        <authorList>
            <person name="Liu B."/>
        </authorList>
    </citation>
    <scope>NUCLEOTIDE SEQUENCE [LARGE SCALE GENOMIC DNA]</scope>
    <source>
        <strain evidence="1">NLD-2019</strain>
        <tissue evidence="1">Leaf</tissue>
    </source>
</reference>
<dbReference type="Proteomes" id="UP000326396">
    <property type="component" value="Linkage Group LG19"/>
</dbReference>
<comment type="caution">
    <text evidence="1">The sequence shown here is derived from an EMBL/GenBank/DDBJ whole genome shotgun (WGS) entry which is preliminary data.</text>
</comment>